<evidence type="ECO:0000313" key="3">
    <source>
        <dbReference type="Proteomes" id="UP000297604"/>
    </source>
</evidence>
<name>A0ABY2INR9_9MICO</name>
<evidence type="ECO:0000313" key="2">
    <source>
        <dbReference type="EMBL" id="TFC19468.1"/>
    </source>
</evidence>
<feature type="compositionally biased region" description="Basic residues" evidence="1">
    <location>
        <begin position="1"/>
        <end position="21"/>
    </location>
</feature>
<gene>
    <name evidence="2" type="ORF">E3O46_11930</name>
</gene>
<dbReference type="EMBL" id="SOFS01000024">
    <property type="protein sequence ID" value="TFC19468.1"/>
    <property type="molecule type" value="Genomic_DNA"/>
</dbReference>
<accession>A0ABY2INR9</accession>
<reference evidence="2 3" key="1">
    <citation type="submission" date="2019-03" db="EMBL/GenBank/DDBJ databases">
        <title>Genomics of glacier-inhabiting Cryobacterium strains.</title>
        <authorList>
            <person name="Liu Q."/>
            <person name="Xin Y.-H."/>
        </authorList>
    </citation>
    <scope>NUCLEOTIDE SEQUENCE [LARGE SCALE GENOMIC DNA]</scope>
    <source>
        <strain evidence="2 3">MDB1-5</strain>
    </source>
</reference>
<protein>
    <submittedName>
        <fullName evidence="2">Uncharacterized protein</fullName>
    </submittedName>
</protein>
<dbReference type="Proteomes" id="UP000297604">
    <property type="component" value="Unassembled WGS sequence"/>
</dbReference>
<proteinExistence type="predicted"/>
<organism evidence="2 3">
    <name type="scientific">Cryobacterium glucosi</name>
    <dbReference type="NCBI Taxonomy" id="1259175"/>
    <lineage>
        <taxon>Bacteria</taxon>
        <taxon>Bacillati</taxon>
        <taxon>Actinomycetota</taxon>
        <taxon>Actinomycetes</taxon>
        <taxon>Micrococcales</taxon>
        <taxon>Microbacteriaceae</taxon>
        <taxon>Cryobacterium</taxon>
    </lineage>
</organism>
<keyword evidence="3" id="KW-1185">Reference proteome</keyword>
<sequence>MEKGRMKEKKKEKREKQRGRVGRTEMGSWGIQTGRIATLTEQTRRGKVFWVPIVKSRAWRKWMQSVDYGRHRRSANFAAGMV</sequence>
<comment type="caution">
    <text evidence="2">The sequence shown here is derived from an EMBL/GenBank/DDBJ whole genome shotgun (WGS) entry which is preliminary data.</text>
</comment>
<dbReference type="RefSeq" id="WP_134561759.1">
    <property type="nucleotide sequence ID" value="NZ_SOFS01000024.1"/>
</dbReference>
<feature type="region of interest" description="Disordered" evidence="1">
    <location>
        <begin position="1"/>
        <end position="27"/>
    </location>
</feature>
<evidence type="ECO:0000256" key="1">
    <source>
        <dbReference type="SAM" id="MobiDB-lite"/>
    </source>
</evidence>